<dbReference type="PANTHER" id="PTHR24177">
    <property type="entry name" value="CASKIN"/>
    <property type="match status" value="1"/>
</dbReference>
<evidence type="ECO:0000256" key="1">
    <source>
        <dbReference type="SAM" id="MobiDB-lite"/>
    </source>
</evidence>
<feature type="region of interest" description="Disordered" evidence="1">
    <location>
        <begin position="53"/>
        <end position="129"/>
    </location>
</feature>
<name>A0A0A9AQY6_ARUDO</name>
<proteinExistence type="predicted"/>
<feature type="transmembrane region" description="Helical" evidence="2">
    <location>
        <begin position="249"/>
        <end position="269"/>
    </location>
</feature>
<keyword evidence="2" id="KW-0472">Membrane</keyword>
<dbReference type="Pfam" id="PF13962">
    <property type="entry name" value="PGG"/>
    <property type="match status" value="1"/>
</dbReference>
<dbReference type="InterPro" id="IPR026961">
    <property type="entry name" value="PGG_dom"/>
</dbReference>
<keyword evidence="2" id="KW-1133">Transmembrane helix</keyword>
<sequence length="299" mass="32254">MLGIVGAYAAGSSRHLRTSIYVLVLAIGLFAFLTMQVFILYWRKRNGSSRDIEISQPSIQGDGGEDNANKSGVQRSSAADGEIILSCTGGNQRYPGTGGNATDPMETRKTGDKSCGQGASSNMQNGTSGSMNKGLREYLMLLGVLAASVTYQSGLKPPGGMWQEDKSGHVAGDSILHDINKRRYLTFFYSNSTSFMASIVVIVLLLPSTLHSYHLPLWPMHTAILLDMLGLLAAYAAGSNRDMETTMKVIGLVIPVVAYIAIYPVFSFFRNKRNSKNSGGIINLPQHGNLSYEPGNAMN</sequence>
<keyword evidence="2" id="KW-0812">Transmembrane</keyword>
<organism evidence="4">
    <name type="scientific">Arundo donax</name>
    <name type="common">Giant reed</name>
    <name type="synonym">Donax arundinaceus</name>
    <dbReference type="NCBI Taxonomy" id="35708"/>
    <lineage>
        <taxon>Eukaryota</taxon>
        <taxon>Viridiplantae</taxon>
        <taxon>Streptophyta</taxon>
        <taxon>Embryophyta</taxon>
        <taxon>Tracheophyta</taxon>
        <taxon>Spermatophyta</taxon>
        <taxon>Magnoliopsida</taxon>
        <taxon>Liliopsida</taxon>
        <taxon>Poales</taxon>
        <taxon>Poaceae</taxon>
        <taxon>PACMAD clade</taxon>
        <taxon>Arundinoideae</taxon>
        <taxon>Arundineae</taxon>
        <taxon>Arundo</taxon>
    </lineage>
</organism>
<evidence type="ECO:0000313" key="4">
    <source>
        <dbReference type="EMBL" id="JAD52288.1"/>
    </source>
</evidence>
<reference evidence="4" key="1">
    <citation type="submission" date="2014-09" db="EMBL/GenBank/DDBJ databases">
        <authorList>
            <person name="Magalhaes I.L.F."/>
            <person name="Oliveira U."/>
            <person name="Santos F.R."/>
            <person name="Vidigal T.H.D.A."/>
            <person name="Brescovit A.D."/>
            <person name="Santos A.J."/>
        </authorList>
    </citation>
    <scope>NUCLEOTIDE SEQUENCE</scope>
    <source>
        <tissue evidence="4">Shoot tissue taken approximately 20 cm above the soil surface</tissue>
    </source>
</reference>
<evidence type="ECO:0000256" key="2">
    <source>
        <dbReference type="SAM" id="Phobius"/>
    </source>
</evidence>
<dbReference type="GO" id="GO:0016020">
    <property type="term" value="C:membrane"/>
    <property type="evidence" value="ECO:0007669"/>
    <property type="project" value="TreeGrafter"/>
</dbReference>
<evidence type="ECO:0000259" key="3">
    <source>
        <dbReference type="Pfam" id="PF13962"/>
    </source>
</evidence>
<feature type="compositionally biased region" description="Polar residues" evidence="1">
    <location>
        <begin position="117"/>
        <end position="129"/>
    </location>
</feature>
<feature type="transmembrane region" description="Helical" evidence="2">
    <location>
        <begin position="187"/>
        <end position="206"/>
    </location>
</feature>
<dbReference type="PANTHER" id="PTHR24177:SF432">
    <property type="entry name" value="OS06G0286146 PROTEIN"/>
    <property type="match status" value="1"/>
</dbReference>
<feature type="transmembrane region" description="Helical" evidence="2">
    <location>
        <begin position="20"/>
        <end position="42"/>
    </location>
</feature>
<reference evidence="4" key="2">
    <citation type="journal article" date="2015" name="Data Brief">
        <title>Shoot transcriptome of the giant reed, Arundo donax.</title>
        <authorList>
            <person name="Barrero R.A."/>
            <person name="Guerrero F.D."/>
            <person name="Moolhuijzen P."/>
            <person name="Goolsby J.A."/>
            <person name="Tidwell J."/>
            <person name="Bellgard S.E."/>
            <person name="Bellgard M.I."/>
        </authorList>
    </citation>
    <scope>NUCLEOTIDE SEQUENCE</scope>
    <source>
        <tissue evidence="4">Shoot tissue taken approximately 20 cm above the soil surface</tissue>
    </source>
</reference>
<protein>
    <recommendedName>
        <fullName evidence="3">PGG domain-containing protein</fullName>
    </recommendedName>
</protein>
<feature type="transmembrane region" description="Helical" evidence="2">
    <location>
        <begin position="218"/>
        <end position="237"/>
    </location>
</feature>
<accession>A0A0A9AQY6</accession>
<dbReference type="EMBL" id="GBRH01245607">
    <property type="protein sequence ID" value="JAD52288.1"/>
    <property type="molecule type" value="Transcribed_RNA"/>
</dbReference>
<dbReference type="AlphaFoldDB" id="A0A0A9AQY6"/>
<feature type="domain" description="PGG" evidence="3">
    <location>
        <begin position="135"/>
        <end position="240"/>
    </location>
</feature>